<evidence type="ECO:0000256" key="1">
    <source>
        <dbReference type="ARBA" id="ARBA00010996"/>
    </source>
</evidence>
<feature type="disulfide bond" description="Redox-active" evidence="3">
    <location>
        <begin position="131"/>
        <end position="135"/>
    </location>
</feature>
<feature type="transmembrane region" description="Helical" evidence="4">
    <location>
        <begin position="20"/>
        <end position="37"/>
    </location>
</feature>
<dbReference type="AlphaFoldDB" id="A0A3D9ME95"/>
<keyword evidence="4" id="KW-1133">Transmembrane helix</keyword>
<evidence type="ECO:0000256" key="2">
    <source>
        <dbReference type="PIRSR" id="PIRSR603782-1"/>
    </source>
</evidence>
<protein>
    <submittedName>
        <fullName evidence="6">Protein SCO1/2</fullName>
    </submittedName>
</protein>
<evidence type="ECO:0000313" key="7">
    <source>
        <dbReference type="Proteomes" id="UP000256919"/>
    </source>
</evidence>
<comment type="caution">
    <text evidence="6">The sequence shown here is derived from an EMBL/GenBank/DDBJ whole genome shotgun (WGS) entry which is preliminary data.</text>
</comment>
<keyword evidence="2" id="KW-0479">Metal-binding</keyword>
<keyword evidence="4" id="KW-0472">Membrane</keyword>
<dbReference type="PANTHER" id="PTHR12151">
    <property type="entry name" value="ELECTRON TRANSPORT PROTIN SCO1/SENC FAMILY MEMBER"/>
    <property type="match status" value="1"/>
</dbReference>
<evidence type="ECO:0000256" key="3">
    <source>
        <dbReference type="PIRSR" id="PIRSR603782-2"/>
    </source>
</evidence>
<proteinExistence type="inferred from homology"/>
<dbReference type="EMBL" id="QREI01000005">
    <property type="protein sequence ID" value="REE16884.1"/>
    <property type="molecule type" value="Genomic_DNA"/>
</dbReference>
<dbReference type="SUPFAM" id="SSF52833">
    <property type="entry name" value="Thioredoxin-like"/>
    <property type="match status" value="1"/>
</dbReference>
<dbReference type="PANTHER" id="PTHR12151:SF25">
    <property type="entry name" value="LINALOOL DEHYDRATASE_ISOMERASE DOMAIN-CONTAINING PROTEIN"/>
    <property type="match status" value="1"/>
</dbReference>
<sequence length="256" mass="28662">MNVSKKHHEHVININNVSNYLKLIISALVLLMVVTSCKSDASKTSDTTLVMYQCPMQCEGDKTYDEAGSCPVCNMDLKQVEIASKDIQSDEISEESIFNLTSEWHTEEGNKIQLEDLKGKTLVMVMIYTSCKAACPRLVADMRHIEAQIPVENIKNVQFALISIDPNTDTPERLKAFAIENAMDGEQWTFLQGTESGVREFANVLSVKYKEISPIDFSHSNIISVFNPAGELKHQQEGLGVDNKETIEAILQLTQY</sequence>
<comment type="similarity">
    <text evidence="1">Belongs to the SCO1/2 family.</text>
</comment>
<evidence type="ECO:0000313" key="6">
    <source>
        <dbReference type="EMBL" id="REE16884.1"/>
    </source>
</evidence>
<dbReference type="CDD" id="cd02968">
    <property type="entry name" value="SCO"/>
    <property type="match status" value="1"/>
</dbReference>
<dbReference type="Pfam" id="PF19335">
    <property type="entry name" value="HMBD"/>
    <property type="match status" value="1"/>
</dbReference>
<feature type="binding site" evidence="2">
    <location>
        <position position="219"/>
    </location>
    <ligand>
        <name>Cu cation</name>
        <dbReference type="ChEBI" id="CHEBI:23378"/>
    </ligand>
</feature>
<accession>A0A3D9ME95</accession>
<gene>
    <name evidence="6" type="ORF">DFQ09_10596</name>
</gene>
<organism evidence="6 7">
    <name type="scientific">Winogradskyella pacifica</name>
    <dbReference type="NCBI Taxonomy" id="664642"/>
    <lineage>
        <taxon>Bacteria</taxon>
        <taxon>Pseudomonadati</taxon>
        <taxon>Bacteroidota</taxon>
        <taxon>Flavobacteriia</taxon>
        <taxon>Flavobacteriales</taxon>
        <taxon>Flavobacteriaceae</taxon>
        <taxon>Winogradskyella</taxon>
    </lineage>
</organism>
<feature type="binding site" evidence="2">
    <location>
        <position position="135"/>
    </location>
    <ligand>
        <name>Cu cation</name>
        <dbReference type="ChEBI" id="CHEBI:23378"/>
    </ligand>
</feature>
<dbReference type="Proteomes" id="UP000256919">
    <property type="component" value="Unassembled WGS sequence"/>
</dbReference>
<evidence type="ECO:0000259" key="5">
    <source>
        <dbReference type="Pfam" id="PF19335"/>
    </source>
</evidence>
<dbReference type="InterPro" id="IPR036249">
    <property type="entry name" value="Thioredoxin-like_sf"/>
</dbReference>
<dbReference type="Pfam" id="PF02630">
    <property type="entry name" value="SCO1-SenC"/>
    <property type="match status" value="1"/>
</dbReference>
<keyword evidence="2" id="KW-0186">Copper</keyword>
<name>A0A3D9ME95_9FLAO</name>
<evidence type="ECO:0000256" key="4">
    <source>
        <dbReference type="SAM" id="Phobius"/>
    </source>
</evidence>
<dbReference type="InterPro" id="IPR003782">
    <property type="entry name" value="SCO1/SenC"/>
</dbReference>
<reference evidence="6 7" key="1">
    <citation type="submission" date="2018-07" db="EMBL/GenBank/DDBJ databases">
        <title>Genomic Encyclopedia of Type Strains, Phase III (KMG-III): the genomes of soil and plant-associated and newly described type strains.</title>
        <authorList>
            <person name="Whitman W."/>
        </authorList>
    </citation>
    <scope>NUCLEOTIDE SEQUENCE [LARGE SCALE GENOMIC DNA]</scope>
    <source>
        <strain evidence="6 7">CECT 7948</strain>
    </source>
</reference>
<keyword evidence="4" id="KW-0812">Transmembrane</keyword>
<keyword evidence="3" id="KW-1015">Disulfide bond</keyword>
<keyword evidence="7" id="KW-1185">Reference proteome</keyword>
<feature type="domain" description="Heavy metal binding" evidence="5">
    <location>
        <begin position="52"/>
        <end position="79"/>
    </location>
</feature>
<dbReference type="GO" id="GO:0046872">
    <property type="term" value="F:metal ion binding"/>
    <property type="evidence" value="ECO:0007669"/>
    <property type="project" value="UniProtKB-KW"/>
</dbReference>
<dbReference type="InterPro" id="IPR045800">
    <property type="entry name" value="HMBD"/>
</dbReference>
<feature type="binding site" evidence="2">
    <location>
        <position position="131"/>
    </location>
    <ligand>
        <name>Cu cation</name>
        <dbReference type="ChEBI" id="CHEBI:23378"/>
    </ligand>
</feature>
<dbReference type="Gene3D" id="3.40.30.10">
    <property type="entry name" value="Glutaredoxin"/>
    <property type="match status" value="1"/>
</dbReference>